<dbReference type="AlphaFoldDB" id="A0ABD3N4R5"/>
<organism evidence="2 3">
    <name type="scientific">Stephanodiscus triporus</name>
    <dbReference type="NCBI Taxonomy" id="2934178"/>
    <lineage>
        <taxon>Eukaryota</taxon>
        <taxon>Sar</taxon>
        <taxon>Stramenopiles</taxon>
        <taxon>Ochrophyta</taxon>
        <taxon>Bacillariophyta</taxon>
        <taxon>Coscinodiscophyceae</taxon>
        <taxon>Thalassiosirophycidae</taxon>
        <taxon>Stephanodiscales</taxon>
        <taxon>Stephanodiscaceae</taxon>
        <taxon>Stephanodiscus</taxon>
    </lineage>
</organism>
<evidence type="ECO:0000313" key="2">
    <source>
        <dbReference type="EMBL" id="KAL3771046.1"/>
    </source>
</evidence>
<comment type="caution">
    <text evidence="2">The sequence shown here is derived from an EMBL/GenBank/DDBJ whole genome shotgun (WGS) entry which is preliminary data.</text>
</comment>
<feature type="region of interest" description="Disordered" evidence="1">
    <location>
        <begin position="398"/>
        <end position="442"/>
    </location>
</feature>
<feature type="compositionally biased region" description="Polar residues" evidence="1">
    <location>
        <begin position="227"/>
        <end position="242"/>
    </location>
</feature>
<sequence length="442" mass="48356">MTAIKDRGKGIAATPLKPADRVLQGLLDRYMGTLDDTIKSESLAMSTRSYFLARVAERRYASEVSSFNRVIEKYDENGIEEAKEPGSPPQYGRAIYQRSMGGRGEKHKHVAIYVDGASLAPVEKVNDRQSTTERYARGRQSLRGNKNRRRSLSSTNGVNSMKMPAPQSRQSLGSNEKNACSSSNNSVNTSSNHTTLTKASQVPPRARSLPSLVNMKPVLDHDKVQRLPSQSSISQRQSNTSKAIPAVPKAPTTTTYSTTLQRSAGVYRRDKRINSSGATPKSVMELKSTPSFEALGLLDSKHNNFPFGESFDDDISVAASLFSMASISDALSAEDTGIKSLQQRRGKAILNLKDVRSGRIQSKVPKKKKCCDDQSVASTATDTTSLLYTVSQSMSEESTLKLPMKQEIHAGSNRADRRRQRSVYATRFASKSTSSPSDTVDG</sequence>
<dbReference type="Proteomes" id="UP001530315">
    <property type="component" value="Unassembled WGS sequence"/>
</dbReference>
<evidence type="ECO:0000256" key="1">
    <source>
        <dbReference type="SAM" id="MobiDB-lite"/>
    </source>
</evidence>
<keyword evidence="3" id="KW-1185">Reference proteome</keyword>
<proteinExistence type="predicted"/>
<feature type="compositionally biased region" description="Basic and acidic residues" evidence="1">
    <location>
        <begin position="124"/>
        <end position="136"/>
    </location>
</feature>
<accession>A0ABD3N4R5</accession>
<feature type="compositionally biased region" description="Low complexity" evidence="1">
    <location>
        <begin position="181"/>
        <end position="197"/>
    </location>
</feature>
<feature type="compositionally biased region" description="Polar residues" evidence="1">
    <location>
        <begin position="167"/>
        <end position="180"/>
    </location>
</feature>
<evidence type="ECO:0000313" key="3">
    <source>
        <dbReference type="Proteomes" id="UP001530315"/>
    </source>
</evidence>
<reference evidence="2 3" key="1">
    <citation type="submission" date="2024-10" db="EMBL/GenBank/DDBJ databases">
        <title>Updated reference genomes for cyclostephanoid diatoms.</title>
        <authorList>
            <person name="Roberts W.R."/>
            <person name="Alverson A.J."/>
        </authorList>
    </citation>
    <scope>NUCLEOTIDE SEQUENCE [LARGE SCALE GENOMIC DNA]</scope>
    <source>
        <strain evidence="2 3">AJA276-08</strain>
    </source>
</reference>
<protein>
    <submittedName>
        <fullName evidence="2">Uncharacterized protein</fullName>
    </submittedName>
</protein>
<feature type="region of interest" description="Disordered" evidence="1">
    <location>
        <begin position="225"/>
        <end position="256"/>
    </location>
</feature>
<dbReference type="EMBL" id="JALLAZ020001613">
    <property type="protein sequence ID" value="KAL3771046.1"/>
    <property type="molecule type" value="Genomic_DNA"/>
</dbReference>
<name>A0ABD3N4R5_9STRA</name>
<gene>
    <name evidence="2" type="ORF">ACHAW5_008512</name>
</gene>
<feature type="compositionally biased region" description="Polar residues" evidence="1">
    <location>
        <begin position="429"/>
        <end position="442"/>
    </location>
</feature>
<feature type="region of interest" description="Disordered" evidence="1">
    <location>
        <begin position="124"/>
        <end position="210"/>
    </location>
</feature>